<organism evidence="2 3">
    <name type="scientific">Novosphingobium sediminis</name>
    <dbReference type="NCBI Taxonomy" id="707214"/>
    <lineage>
        <taxon>Bacteria</taxon>
        <taxon>Pseudomonadati</taxon>
        <taxon>Pseudomonadota</taxon>
        <taxon>Alphaproteobacteria</taxon>
        <taxon>Sphingomonadales</taxon>
        <taxon>Sphingomonadaceae</taxon>
        <taxon>Novosphingobium</taxon>
    </lineage>
</organism>
<dbReference type="InterPro" id="IPR019401">
    <property type="entry name" value="Znf_CHCC"/>
</dbReference>
<evidence type="ECO:0000313" key="3">
    <source>
        <dbReference type="Proteomes" id="UP000321464"/>
    </source>
</evidence>
<sequence length="105" mass="11148">MRMAGVLLMALSLPPEAPRVKGVRASSSLSFGAWFASRAAMSTIKAPETVLTTSTRVRCDGADGIRGGAALGHPRVWIEIDERGFAECGYCDRRFVLKGGPADHG</sequence>
<dbReference type="AlphaFoldDB" id="A0A512AMQ7"/>
<gene>
    <name evidence="2" type="ORF">NSE01_28270</name>
</gene>
<dbReference type="Pfam" id="PF10276">
    <property type="entry name" value="zf-CHCC"/>
    <property type="match status" value="1"/>
</dbReference>
<proteinExistence type="predicted"/>
<evidence type="ECO:0000259" key="1">
    <source>
        <dbReference type="Pfam" id="PF10276"/>
    </source>
</evidence>
<evidence type="ECO:0000313" key="2">
    <source>
        <dbReference type="EMBL" id="GEO00995.1"/>
    </source>
</evidence>
<keyword evidence="3" id="KW-1185">Reference proteome</keyword>
<comment type="caution">
    <text evidence="2">The sequence shown here is derived from an EMBL/GenBank/DDBJ whole genome shotgun (WGS) entry which is preliminary data.</text>
</comment>
<protein>
    <recommendedName>
        <fullName evidence="1">Zinc finger CHCC-type domain-containing protein</fullName>
    </recommendedName>
</protein>
<feature type="domain" description="Zinc finger CHCC-type" evidence="1">
    <location>
        <begin position="55"/>
        <end position="95"/>
    </location>
</feature>
<dbReference type="Gene3D" id="2.60.260.40">
    <property type="entry name" value="q5lls5 like domains"/>
    <property type="match status" value="1"/>
</dbReference>
<reference evidence="2 3" key="1">
    <citation type="submission" date="2019-07" db="EMBL/GenBank/DDBJ databases">
        <title>Whole genome shotgun sequence of Novosphingobium sediminis NBRC 106119.</title>
        <authorList>
            <person name="Hosoyama A."/>
            <person name="Uohara A."/>
            <person name="Ohji S."/>
            <person name="Ichikawa N."/>
        </authorList>
    </citation>
    <scope>NUCLEOTIDE SEQUENCE [LARGE SCALE GENOMIC DNA]</scope>
    <source>
        <strain evidence="2 3">NBRC 106119</strain>
    </source>
</reference>
<dbReference type="EMBL" id="BJYR01000019">
    <property type="protein sequence ID" value="GEO00995.1"/>
    <property type="molecule type" value="Genomic_DNA"/>
</dbReference>
<name>A0A512AMQ7_9SPHN</name>
<dbReference type="Proteomes" id="UP000321464">
    <property type="component" value="Unassembled WGS sequence"/>
</dbReference>
<accession>A0A512AMQ7</accession>